<name>A0A2H1V1T3_SPOFR</name>
<accession>A0A2H1V1T3</accession>
<gene>
    <name evidence="1" type="ORF">SFRICE_021657</name>
</gene>
<proteinExistence type="predicted"/>
<evidence type="ECO:0000313" key="1">
    <source>
        <dbReference type="EMBL" id="SOQ34803.1"/>
    </source>
</evidence>
<dbReference type="AlphaFoldDB" id="A0A2H1V1T3"/>
<dbReference type="EMBL" id="ODYU01000299">
    <property type="protein sequence ID" value="SOQ34803.1"/>
    <property type="molecule type" value="Genomic_DNA"/>
</dbReference>
<reference evidence="1" key="1">
    <citation type="submission" date="2016-07" db="EMBL/GenBank/DDBJ databases">
        <authorList>
            <person name="Bretaudeau A."/>
        </authorList>
    </citation>
    <scope>NUCLEOTIDE SEQUENCE</scope>
    <source>
        <strain evidence="1">Rice</strain>
        <tissue evidence="1">Whole body</tissue>
    </source>
</reference>
<sequence length="89" mass="10355">MLSAYSRNCLTKNSTSFKPRRGSYSLAVFLSLSFNRETVIRWGAQKTGIMATLNFAFDQGNNIVFMRRMYLEIDLWVHYEYTALNSQVI</sequence>
<organism evidence="1">
    <name type="scientific">Spodoptera frugiperda</name>
    <name type="common">Fall armyworm</name>
    <dbReference type="NCBI Taxonomy" id="7108"/>
    <lineage>
        <taxon>Eukaryota</taxon>
        <taxon>Metazoa</taxon>
        <taxon>Ecdysozoa</taxon>
        <taxon>Arthropoda</taxon>
        <taxon>Hexapoda</taxon>
        <taxon>Insecta</taxon>
        <taxon>Pterygota</taxon>
        <taxon>Neoptera</taxon>
        <taxon>Endopterygota</taxon>
        <taxon>Lepidoptera</taxon>
        <taxon>Glossata</taxon>
        <taxon>Ditrysia</taxon>
        <taxon>Noctuoidea</taxon>
        <taxon>Noctuidae</taxon>
        <taxon>Amphipyrinae</taxon>
        <taxon>Spodoptera</taxon>
    </lineage>
</organism>
<protein>
    <submittedName>
        <fullName evidence="1">SFRICE_021657</fullName>
    </submittedName>
</protein>